<gene>
    <name evidence="3" type="ORF">THII_3181</name>
</gene>
<proteinExistence type="predicted"/>
<dbReference type="KEGG" id="tig:THII_3181"/>
<accession>A0A090AGT2</accession>
<dbReference type="STRING" id="40754.THII_3181"/>
<evidence type="ECO:0000259" key="2">
    <source>
        <dbReference type="Pfam" id="PF08269"/>
    </source>
</evidence>
<dbReference type="InterPro" id="IPR004010">
    <property type="entry name" value="Double_Cache_2"/>
</dbReference>
<evidence type="ECO:0000313" key="3">
    <source>
        <dbReference type="EMBL" id="BAP57478.1"/>
    </source>
</evidence>
<evidence type="ECO:0000313" key="4">
    <source>
        <dbReference type="Proteomes" id="UP000031623"/>
    </source>
</evidence>
<reference evidence="3 4" key="1">
    <citation type="journal article" date="2014" name="ISME J.">
        <title>Ecophysiology of Thioploca ingrica as revealed by the complete genome sequence supplemented with proteomic evidence.</title>
        <authorList>
            <person name="Kojima H."/>
            <person name="Ogura Y."/>
            <person name="Yamamoto N."/>
            <person name="Togashi T."/>
            <person name="Mori H."/>
            <person name="Watanabe T."/>
            <person name="Nemoto F."/>
            <person name="Kurokawa K."/>
            <person name="Hayashi T."/>
            <person name="Fukui M."/>
        </authorList>
    </citation>
    <scope>NUCLEOTIDE SEQUENCE [LARGE SCALE GENOMIC DNA]</scope>
</reference>
<dbReference type="HOGENOM" id="CLU_081845_2_0_6"/>
<dbReference type="EMBL" id="AP014633">
    <property type="protein sequence ID" value="BAP57478.1"/>
    <property type="molecule type" value="Genomic_DNA"/>
</dbReference>
<keyword evidence="4" id="KW-1185">Reference proteome</keyword>
<feature type="chain" id="PRO_5001852803" evidence="1">
    <location>
        <begin position="24"/>
        <end position="167"/>
    </location>
</feature>
<dbReference type="Proteomes" id="UP000031623">
    <property type="component" value="Chromosome"/>
</dbReference>
<sequence length="167" mass="17766">MKLTKILGLATIAWVGYNSNVIAAESATVAEVQDKVKAAAEAIAKAEDKKAVLAEFDGKNSKWAWKDSYVFVVDCKADKAIAHPTLAGKPIMDLKDKAGTLVMGGDKGLCKAAEQADGGWTAYMWAKPGSSEAANKVSFAMKVKGTDYEVAAGVYADKKVKDFKLVE</sequence>
<feature type="domain" description="Double Cache" evidence="2">
    <location>
        <begin position="50"/>
        <end position="157"/>
    </location>
</feature>
<dbReference type="AlphaFoldDB" id="A0A090AGT2"/>
<dbReference type="Gene3D" id="3.30.450.20">
    <property type="entry name" value="PAS domain"/>
    <property type="match status" value="1"/>
</dbReference>
<name>A0A090AGT2_9GAMM</name>
<keyword evidence="1" id="KW-0732">Signal</keyword>
<organism evidence="3 4">
    <name type="scientific">Thioploca ingrica</name>
    <dbReference type="NCBI Taxonomy" id="40754"/>
    <lineage>
        <taxon>Bacteria</taxon>
        <taxon>Pseudomonadati</taxon>
        <taxon>Pseudomonadota</taxon>
        <taxon>Gammaproteobacteria</taxon>
        <taxon>Thiotrichales</taxon>
        <taxon>Thiotrichaceae</taxon>
        <taxon>Thioploca</taxon>
    </lineage>
</organism>
<dbReference type="Pfam" id="PF08269">
    <property type="entry name" value="dCache_2"/>
    <property type="match status" value="1"/>
</dbReference>
<feature type="signal peptide" evidence="1">
    <location>
        <begin position="1"/>
        <end position="23"/>
    </location>
</feature>
<protein>
    <submittedName>
        <fullName evidence="3">Cache domain protein</fullName>
    </submittedName>
</protein>
<evidence type="ECO:0000256" key="1">
    <source>
        <dbReference type="SAM" id="SignalP"/>
    </source>
</evidence>